<proteinExistence type="predicted"/>
<gene>
    <name evidence="2" type="ORF">IAA84_06190</name>
</gene>
<evidence type="ECO:0000313" key="3">
    <source>
        <dbReference type="Proteomes" id="UP000824140"/>
    </source>
</evidence>
<dbReference type="AlphaFoldDB" id="A0A9D1K6E3"/>
<dbReference type="EMBL" id="DVJN01000122">
    <property type="protein sequence ID" value="HIS92592.1"/>
    <property type="molecule type" value="Genomic_DNA"/>
</dbReference>
<protein>
    <submittedName>
        <fullName evidence="2">Uncharacterized protein</fullName>
    </submittedName>
</protein>
<feature type="compositionally biased region" description="Polar residues" evidence="1">
    <location>
        <begin position="288"/>
        <end position="298"/>
    </location>
</feature>
<feature type="region of interest" description="Disordered" evidence="1">
    <location>
        <begin position="275"/>
        <end position="326"/>
    </location>
</feature>
<sequence length="326" mass="36292">MQFHEMVNEYLQRLNAFPLPGARVHVQRHAHGRAGAGHGIFKGLAAILKKGLRLNMVHDLNRPYAEMMLGLESWIPLYMTGQIAPWYLRGRHNSVYGHLLFCSGVAAMEGECIAGDFGHGRFLFCQAKKDLPYYRRRADALLQMAQPLMDIYRDASEGAYSSFLFANTHEAGEYRAVLTALPPHTLSDECLTRLLKKTAFPPPNRKTYATRLRSRALVAPLMQNSTYEEGFPVLSPSAFEAEAPLLALSGLFCDAELRYDPAGYQEHLRLKRVCSGPSPLHGPGSRAQRVSQPANLDSQGKVGGHFQMQSPCDSFRHPPSQAVRGD</sequence>
<dbReference type="Proteomes" id="UP000824140">
    <property type="component" value="Unassembled WGS sequence"/>
</dbReference>
<organism evidence="2 3">
    <name type="scientific">Candidatus Alectryocaccomicrobium excrementavium</name>
    <dbReference type="NCBI Taxonomy" id="2840668"/>
    <lineage>
        <taxon>Bacteria</taxon>
        <taxon>Bacillati</taxon>
        <taxon>Bacillota</taxon>
        <taxon>Clostridia</taxon>
        <taxon>Candidatus Alectryocaccomicrobium</taxon>
    </lineage>
</organism>
<evidence type="ECO:0000313" key="2">
    <source>
        <dbReference type="EMBL" id="HIS92592.1"/>
    </source>
</evidence>
<evidence type="ECO:0000256" key="1">
    <source>
        <dbReference type="SAM" id="MobiDB-lite"/>
    </source>
</evidence>
<reference evidence="2" key="2">
    <citation type="journal article" date="2021" name="PeerJ">
        <title>Extensive microbial diversity within the chicken gut microbiome revealed by metagenomics and culture.</title>
        <authorList>
            <person name="Gilroy R."/>
            <person name="Ravi A."/>
            <person name="Getino M."/>
            <person name="Pursley I."/>
            <person name="Horton D.L."/>
            <person name="Alikhan N.F."/>
            <person name="Baker D."/>
            <person name="Gharbi K."/>
            <person name="Hall N."/>
            <person name="Watson M."/>
            <person name="Adriaenssens E.M."/>
            <person name="Foster-Nyarko E."/>
            <person name="Jarju S."/>
            <person name="Secka A."/>
            <person name="Antonio M."/>
            <person name="Oren A."/>
            <person name="Chaudhuri R.R."/>
            <person name="La Ragione R."/>
            <person name="Hildebrand F."/>
            <person name="Pallen M.J."/>
        </authorList>
    </citation>
    <scope>NUCLEOTIDE SEQUENCE</scope>
    <source>
        <strain evidence="2">13766</strain>
    </source>
</reference>
<comment type="caution">
    <text evidence="2">The sequence shown here is derived from an EMBL/GenBank/DDBJ whole genome shotgun (WGS) entry which is preliminary data.</text>
</comment>
<accession>A0A9D1K6E3</accession>
<reference evidence="2" key="1">
    <citation type="submission" date="2020-10" db="EMBL/GenBank/DDBJ databases">
        <authorList>
            <person name="Gilroy R."/>
        </authorList>
    </citation>
    <scope>NUCLEOTIDE SEQUENCE</scope>
    <source>
        <strain evidence="2">13766</strain>
    </source>
</reference>
<name>A0A9D1K6E3_9FIRM</name>